<feature type="transmembrane region" description="Helical" evidence="1">
    <location>
        <begin position="73"/>
        <end position="92"/>
    </location>
</feature>
<sequence>MNKILTYTKDGKANSLMMFAVYFVINLLFLTKYGIRQSVVPLNILIIAFAAVHFSMFFLRKNQLLEKKLNVKLVYLLTGLFTVVYIALCHILKDPYKMNIDRWQTLNFSLEHWTHGKYIYDTPNFMGNLSSYLPGQLLLALPSYLLGNVGYLQVMAFLLFSYTILLEFKSNLIRFTAILMLGISLSYIYEAVCKSDFIASFIFVAAFILFWHNKFKDNYFQKPVLLGISLGVLCLTRSVAIIPLIIFLMKPFLATDISRKIKTALAFLLTITVLLLTVFLPAKSFDFIIQYNPLTLQGQSNKFVMFLFLVSAVILSFNVKKISDVFYFSTSIVFLIMLSFVLEKYLVLGFGFQHNLFSTTYLASCLPFSIIAYCFSVRRELEKISIKIRLDNYT</sequence>
<keyword evidence="1" id="KW-0812">Transmembrane</keyword>
<gene>
    <name evidence="2" type="ORF">HHL23_12015</name>
</gene>
<feature type="transmembrane region" description="Helical" evidence="1">
    <location>
        <begin position="12"/>
        <end position="30"/>
    </location>
</feature>
<protein>
    <recommendedName>
        <fullName evidence="4">Glycosyltransferase RgtA/B/C/D-like domain-containing protein</fullName>
    </recommendedName>
</protein>
<feature type="transmembrane region" description="Helical" evidence="1">
    <location>
        <begin position="326"/>
        <end position="347"/>
    </location>
</feature>
<organism evidence="2 3">
    <name type="scientific">Chryseobacterium antibioticum</name>
    <dbReference type="NCBI Taxonomy" id="2728847"/>
    <lineage>
        <taxon>Bacteria</taxon>
        <taxon>Pseudomonadati</taxon>
        <taxon>Bacteroidota</taxon>
        <taxon>Flavobacteriia</taxon>
        <taxon>Flavobacteriales</taxon>
        <taxon>Weeksellaceae</taxon>
        <taxon>Chryseobacterium group</taxon>
        <taxon>Chryseobacterium</taxon>
    </lineage>
</organism>
<dbReference type="Proteomes" id="UP000544054">
    <property type="component" value="Unassembled WGS sequence"/>
</dbReference>
<feature type="transmembrane region" description="Helical" evidence="1">
    <location>
        <begin position="261"/>
        <end position="282"/>
    </location>
</feature>
<proteinExistence type="predicted"/>
<accession>A0A7Y0ANG2</accession>
<feature type="transmembrane region" description="Helical" evidence="1">
    <location>
        <begin position="302"/>
        <end position="319"/>
    </location>
</feature>
<evidence type="ECO:0008006" key="4">
    <source>
        <dbReference type="Google" id="ProtNLM"/>
    </source>
</evidence>
<feature type="transmembrane region" description="Helical" evidence="1">
    <location>
        <begin position="42"/>
        <end position="61"/>
    </location>
</feature>
<dbReference type="AlphaFoldDB" id="A0A7Y0ANG2"/>
<feature type="transmembrane region" description="Helical" evidence="1">
    <location>
        <begin position="224"/>
        <end position="249"/>
    </location>
</feature>
<dbReference type="RefSeq" id="WP_169235051.1">
    <property type="nucleotide sequence ID" value="NZ_JABBGI010000014.1"/>
</dbReference>
<feature type="transmembrane region" description="Helical" evidence="1">
    <location>
        <begin position="196"/>
        <end position="212"/>
    </location>
</feature>
<evidence type="ECO:0000256" key="1">
    <source>
        <dbReference type="SAM" id="Phobius"/>
    </source>
</evidence>
<name>A0A7Y0ANG2_9FLAO</name>
<feature type="transmembrane region" description="Helical" evidence="1">
    <location>
        <begin position="137"/>
        <end position="160"/>
    </location>
</feature>
<reference evidence="2 3" key="1">
    <citation type="submission" date="2020-04" db="EMBL/GenBank/DDBJ databases">
        <title>Chryseobacterium sp. RP-3-3 sp. nov., isolated from Jeju soil.</title>
        <authorList>
            <person name="Dahal R.H."/>
        </authorList>
    </citation>
    <scope>NUCLEOTIDE SEQUENCE [LARGE SCALE GENOMIC DNA]</scope>
    <source>
        <strain evidence="2 3">RP-3-3</strain>
    </source>
</reference>
<dbReference type="EMBL" id="JABBGI010000014">
    <property type="protein sequence ID" value="NML70525.1"/>
    <property type="molecule type" value="Genomic_DNA"/>
</dbReference>
<feature type="transmembrane region" description="Helical" evidence="1">
    <location>
        <begin position="172"/>
        <end position="189"/>
    </location>
</feature>
<keyword evidence="3" id="KW-1185">Reference proteome</keyword>
<evidence type="ECO:0000313" key="3">
    <source>
        <dbReference type="Proteomes" id="UP000544054"/>
    </source>
</evidence>
<comment type="caution">
    <text evidence="2">The sequence shown here is derived from an EMBL/GenBank/DDBJ whole genome shotgun (WGS) entry which is preliminary data.</text>
</comment>
<keyword evidence="1" id="KW-0472">Membrane</keyword>
<feature type="transmembrane region" description="Helical" evidence="1">
    <location>
        <begin position="359"/>
        <end position="377"/>
    </location>
</feature>
<evidence type="ECO:0000313" key="2">
    <source>
        <dbReference type="EMBL" id="NML70525.1"/>
    </source>
</evidence>
<keyword evidence="1" id="KW-1133">Transmembrane helix</keyword>